<evidence type="ECO:0000256" key="13">
    <source>
        <dbReference type="ARBA" id="ARBA00023180"/>
    </source>
</evidence>
<dbReference type="FunFam" id="3.30.200.20:FF:000432">
    <property type="entry name" value="LRR receptor-like serine/threonine-protein kinase EFR"/>
    <property type="match status" value="1"/>
</dbReference>
<dbReference type="SUPFAM" id="SSF52047">
    <property type="entry name" value="RNI-like"/>
    <property type="match status" value="2"/>
</dbReference>
<dbReference type="PANTHER" id="PTHR48056">
    <property type="entry name" value="LRR RECEPTOR-LIKE SERINE/THREONINE-PROTEIN KINASE-RELATED"/>
    <property type="match status" value="1"/>
</dbReference>
<dbReference type="Gene3D" id="3.80.10.10">
    <property type="entry name" value="Ribonuclease Inhibitor"/>
    <property type="match status" value="4"/>
</dbReference>
<evidence type="ECO:0000256" key="7">
    <source>
        <dbReference type="ARBA" id="ARBA00022737"/>
    </source>
</evidence>
<dbReference type="GO" id="GO:0006952">
    <property type="term" value="P:defense response"/>
    <property type="evidence" value="ECO:0007669"/>
    <property type="project" value="UniProtKB-ARBA"/>
</dbReference>
<gene>
    <name evidence="17" type="ORF">M8C21_013227</name>
</gene>
<dbReference type="Gene3D" id="3.30.200.20">
    <property type="entry name" value="Phosphorylase Kinase, domain 1"/>
    <property type="match status" value="1"/>
</dbReference>
<keyword evidence="6" id="KW-0732">Signal</keyword>
<keyword evidence="3" id="KW-0433">Leucine-rich repeat</keyword>
<dbReference type="SUPFAM" id="SSF56112">
    <property type="entry name" value="Protein kinase-like (PK-like)"/>
    <property type="match status" value="1"/>
</dbReference>
<feature type="non-terminal residue" evidence="17">
    <location>
        <position position="927"/>
    </location>
</feature>
<dbReference type="FunFam" id="3.80.10.10:FF:000095">
    <property type="entry name" value="LRR receptor-like serine/threonine-protein kinase GSO1"/>
    <property type="match status" value="2"/>
</dbReference>
<accession>A0AAD5BMQ1</accession>
<dbReference type="FunFam" id="3.80.10.10:FF:000676">
    <property type="entry name" value="LRR receptor-like serine/threonine-protein kinase FLS2"/>
    <property type="match status" value="1"/>
</dbReference>
<evidence type="ECO:0000313" key="18">
    <source>
        <dbReference type="Proteomes" id="UP001206925"/>
    </source>
</evidence>
<dbReference type="InterPro" id="IPR017441">
    <property type="entry name" value="Protein_kinase_ATP_BS"/>
</dbReference>
<reference evidence="17" key="1">
    <citation type="submission" date="2022-06" db="EMBL/GenBank/DDBJ databases">
        <title>Uncovering the hologenomic basis of an extraordinary plant invasion.</title>
        <authorList>
            <person name="Bieker V.C."/>
            <person name="Martin M.D."/>
            <person name="Gilbert T."/>
            <person name="Hodgins K."/>
            <person name="Battlay P."/>
            <person name="Petersen B."/>
            <person name="Wilson J."/>
        </authorList>
    </citation>
    <scope>NUCLEOTIDE SEQUENCE</scope>
    <source>
        <strain evidence="17">AA19_3_7</strain>
        <tissue evidence="17">Leaf</tissue>
    </source>
</reference>
<dbReference type="AlphaFoldDB" id="A0AAD5BMQ1"/>
<dbReference type="PROSITE" id="PS51450">
    <property type="entry name" value="LRR"/>
    <property type="match status" value="2"/>
</dbReference>
<keyword evidence="7" id="KW-0677">Repeat</keyword>
<feature type="binding site" evidence="14">
    <location>
        <position position="729"/>
    </location>
    <ligand>
        <name>ATP</name>
        <dbReference type="ChEBI" id="CHEBI:30616"/>
    </ligand>
</feature>
<dbReference type="SMART" id="SM00220">
    <property type="entry name" value="S_TKc"/>
    <property type="match status" value="1"/>
</dbReference>
<keyword evidence="13" id="KW-0325">Glycoprotein</keyword>
<dbReference type="GO" id="GO:0051707">
    <property type="term" value="P:response to other organism"/>
    <property type="evidence" value="ECO:0007669"/>
    <property type="project" value="UniProtKB-ARBA"/>
</dbReference>
<evidence type="ECO:0000256" key="9">
    <source>
        <dbReference type="ARBA" id="ARBA00022777"/>
    </source>
</evidence>
<keyword evidence="11 15" id="KW-1133">Transmembrane helix</keyword>
<dbReference type="PROSITE" id="PS00107">
    <property type="entry name" value="PROTEIN_KINASE_ATP"/>
    <property type="match status" value="1"/>
</dbReference>
<comment type="subcellular location">
    <subcellularLocation>
        <location evidence="1">Membrane</location>
        <topology evidence="1">Single-pass membrane protein</topology>
    </subcellularLocation>
</comment>
<evidence type="ECO:0000256" key="5">
    <source>
        <dbReference type="ARBA" id="ARBA00022692"/>
    </source>
</evidence>
<keyword evidence="8 14" id="KW-0547">Nucleotide-binding</keyword>
<evidence type="ECO:0000256" key="15">
    <source>
        <dbReference type="SAM" id="Phobius"/>
    </source>
</evidence>
<dbReference type="Gene3D" id="1.10.510.10">
    <property type="entry name" value="Transferase(Phosphotransferase) domain 1"/>
    <property type="match status" value="1"/>
</dbReference>
<dbReference type="InterPro" id="IPR000719">
    <property type="entry name" value="Prot_kinase_dom"/>
</dbReference>
<proteinExistence type="inferred from homology"/>
<evidence type="ECO:0000256" key="8">
    <source>
        <dbReference type="ARBA" id="ARBA00022741"/>
    </source>
</evidence>
<evidence type="ECO:0000259" key="16">
    <source>
        <dbReference type="PROSITE" id="PS50011"/>
    </source>
</evidence>
<evidence type="ECO:0000256" key="12">
    <source>
        <dbReference type="ARBA" id="ARBA00023136"/>
    </source>
</evidence>
<feature type="transmembrane region" description="Helical" evidence="15">
    <location>
        <begin position="646"/>
        <end position="670"/>
    </location>
</feature>
<dbReference type="Pfam" id="PF23598">
    <property type="entry name" value="LRR_14"/>
    <property type="match status" value="1"/>
</dbReference>
<dbReference type="SMART" id="SM00369">
    <property type="entry name" value="LRR_TYP"/>
    <property type="match status" value="7"/>
</dbReference>
<evidence type="ECO:0000256" key="10">
    <source>
        <dbReference type="ARBA" id="ARBA00022840"/>
    </source>
</evidence>
<dbReference type="EMBL" id="JAMZMK010011818">
    <property type="protein sequence ID" value="KAI7725939.1"/>
    <property type="molecule type" value="Genomic_DNA"/>
</dbReference>
<keyword evidence="5 15" id="KW-0812">Transmembrane</keyword>
<feature type="domain" description="Protein kinase" evidence="16">
    <location>
        <begin position="699"/>
        <end position="927"/>
    </location>
</feature>
<keyword evidence="10 14" id="KW-0067">ATP-binding</keyword>
<keyword evidence="9" id="KW-0418">Kinase</keyword>
<dbReference type="PRINTS" id="PR00019">
    <property type="entry name" value="LEURICHRPT"/>
</dbReference>
<dbReference type="Pfam" id="PF08263">
    <property type="entry name" value="LRRNT_2"/>
    <property type="match status" value="1"/>
</dbReference>
<evidence type="ECO:0000256" key="11">
    <source>
        <dbReference type="ARBA" id="ARBA00022989"/>
    </source>
</evidence>
<keyword evidence="12 15" id="KW-0472">Membrane</keyword>
<evidence type="ECO:0000256" key="4">
    <source>
        <dbReference type="ARBA" id="ARBA00022679"/>
    </source>
</evidence>
<dbReference type="InterPro" id="IPR008271">
    <property type="entry name" value="Ser/Thr_kinase_AS"/>
</dbReference>
<dbReference type="GO" id="GO:0004672">
    <property type="term" value="F:protein kinase activity"/>
    <property type="evidence" value="ECO:0007669"/>
    <property type="project" value="InterPro"/>
</dbReference>
<comment type="caution">
    <text evidence="17">The sequence shown here is derived from an EMBL/GenBank/DDBJ whole genome shotgun (WGS) entry which is preliminary data.</text>
</comment>
<dbReference type="Proteomes" id="UP001206925">
    <property type="component" value="Unassembled WGS sequence"/>
</dbReference>
<dbReference type="InterPro" id="IPR001611">
    <property type="entry name" value="Leu-rich_rpt"/>
</dbReference>
<evidence type="ECO:0000256" key="2">
    <source>
        <dbReference type="ARBA" id="ARBA00008684"/>
    </source>
</evidence>
<keyword evidence="18" id="KW-1185">Reference proteome</keyword>
<dbReference type="PANTHER" id="PTHR48056:SF89">
    <property type="entry name" value="OS06G0585982 PROTEIN"/>
    <property type="match status" value="1"/>
</dbReference>
<dbReference type="Pfam" id="PF00069">
    <property type="entry name" value="Pkinase"/>
    <property type="match status" value="1"/>
</dbReference>
<dbReference type="InterPro" id="IPR013210">
    <property type="entry name" value="LRR_N_plant-typ"/>
</dbReference>
<dbReference type="InterPro" id="IPR011009">
    <property type="entry name" value="Kinase-like_dom_sf"/>
</dbReference>
<keyword evidence="4" id="KW-0808">Transferase</keyword>
<evidence type="ECO:0000256" key="1">
    <source>
        <dbReference type="ARBA" id="ARBA00004167"/>
    </source>
</evidence>
<dbReference type="GO" id="GO:0016020">
    <property type="term" value="C:membrane"/>
    <property type="evidence" value="ECO:0007669"/>
    <property type="project" value="UniProtKB-SubCell"/>
</dbReference>
<dbReference type="GO" id="GO:0033612">
    <property type="term" value="F:receptor serine/threonine kinase binding"/>
    <property type="evidence" value="ECO:0007669"/>
    <property type="project" value="TreeGrafter"/>
</dbReference>
<name>A0AAD5BMQ1_AMBAR</name>
<dbReference type="PROSITE" id="PS50011">
    <property type="entry name" value="PROTEIN_KINASE_DOM"/>
    <property type="match status" value="1"/>
</dbReference>
<dbReference type="InterPro" id="IPR055414">
    <property type="entry name" value="LRR_R13L4/SHOC2-like"/>
</dbReference>
<sequence>MITKDPYGALTSWNDSLNFCDWAGVTCGKRHRRVTSLRLLSQGLEGFLSPHLGNLSFLRVLVFYNNSFQGAIPHELGRLSRLSLLSLYKNKFNAVIPTNISRCSSLEKLDLSNNELVGSIPKDISFLSKLTFLSLGDNKLTGGIPPFLGNLTSMEKFSVTNSPLGGSIPNTLGHWKNLAEFYSYNCNLHGSIPYEFSRLSRLRVLYLGYNKFSGTILANISSCSNLETLDLSRNELVGSIPKEMALLSKLSFLSLSNNKLTSGIPSFLGNLTSMEVFVVNDNPLGGSIPNTLGYWKNFKEIYAGSCNLYGMIPRSIYNLSLLASLSLPYNQLTDSLPPTIGAKFPRFVFFELQGNQLTGPLPTFIVNCSKLEYLDVGENKLSGKVAIDFSKLRDVRFIRLSKNLFGSKEDDELKFIDSLKNCTRLEKLGLDNCKFQGVIPRSIEGNRFIGNIPSSIGNLQKLQMVGLDKNQFSGKIPNAIGNLSLLIKLYLSSNMLEGLRDNKLSGEIPTQVLQLSSLSILLDLSHNNLCGSLPIEVGDLNTLSVLDLSYNNLSGNIPSSVGGCESLLKLSLRGNLFRGQISQFFERFLLESLDISYNDFEGEIPVLGVFANASAFSFSGNSKLCGGVIGLRLPKCKEQRNIKRKFHTFIIVILTASTLLTVIFLAYVWYKKKRKIQLAQSSTSKNVSYNQLLKATDGFSEANLIGNGGFGSVYKGILDEDNDKFVAIKVLHLQNRGAERSFMRECEAWRNIRHRNLLKILTLCSSIDFQGNDFKALVYEFMPNGSLHDWLHSSERTPRLNLRKIINILTDVAYALDYIHNQCIPIIVHGDLKPSNILLDDDMVAHVGDFGLARFFGTSYPNSSTGIRGTIGYAAPEYGLGNEMTTSGDAYSFGILLLEVMTGKSPTDDIFNENLSLHKFASAALQD</sequence>
<dbReference type="InterPro" id="IPR050647">
    <property type="entry name" value="Plant_LRR-RLKs"/>
</dbReference>
<organism evidence="17 18">
    <name type="scientific">Ambrosia artemisiifolia</name>
    <name type="common">Common ragweed</name>
    <dbReference type="NCBI Taxonomy" id="4212"/>
    <lineage>
        <taxon>Eukaryota</taxon>
        <taxon>Viridiplantae</taxon>
        <taxon>Streptophyta</taxon>
        <taxon>Embryophyta</taxon>
        <taxon>Tracheophyta</taxon>
        <taxon>Spermatophyta</taxon>
        <taxon>Magnoliopsida</taxon>
        <taxon>eudicotyledons</taxon>
        <taxon>Gunneridae</taxon>
        <taxon>Pentapetalae</taxon>
        <taxon>asterids</taxon>
        <taxon>campanulids</taxon>
        <taxon>Asterales</taxon>
        <taxon>Asteraceae</taxon>
        <taxon>Asteroideae</taxon>
        <taxon>Heliantheae alliance</taxon>
        <taxon>Heliantheae</taxon>
        <taxon>Ambrosia</taxon>
    </lineage>
</organism>
<dbReference type="GO" id="GO:0005524">
    <property type="term" value="F:ATP binding"/>
    <property type="evidence" value="ECO:0007669"/>
    <property type="project" value="UniProtKB-UniRule"/>
</dbReference>
<dbReference type="InterPro" id="IPR032675">
    <property type="entry name" value="LRR_dom_sf"/>
</dbReference>
<evidence type="ECO:0000256" key="14">
    <source>
        <dbReference type="PROSITE-ProRule" id="PRU10141"/>
    </source>
</evidence>
<dbReference type="InterPro" id="IPR003591">
    <property type="entry name" value="Leu-rich_rpt_typical-subtyp"/>
</dbReference>
<evidence type="ECO:0000256" key="6">
    <source>
        <dbReference type="ARBA" id="ARBA00022729"/>
    </source>
</evidence>
<evidence type="ECO:0000256" key="3">
    <source>
        <dbReference type="ARBA" id="ARBA00022614"/>
    </source>
</evidence>
<evidence type="ECO:0000313" key="17">
    <source>
        <dbReference type="EMBL" id="KAI7725939.1"/>
    </source>
</evidence>
<dbReference type="PROSITE" id="PS00108">
    <property type="entry name" value="PROTEIN_KINASE_ST"/>
    <property type="match status" value="1"/>
</dbReference>
<comment type="similarity">
    <text evidence="2">Belongs to the protein kinase superfamily. Ser/Thr protein kinase family.</text>
</comment>
<protein>
    <recommendedName>
        <fullName evidence="16">Protein kinase domain-containing protein</fullName>
    </recommendedName>
</protein>
<dbReference type="Pfam" id="PF00560">
    <property type="entry name" value="LRR_1"/>
    <property type="match status" value="4"/>
</dbReference>